<evidence type="ECO:0000313" key="11">
    <source>
        <dbReference type="Proteomes" id="UP000245207"/>
    </source>
</evidence>
<proteinExistence type="predicted"/>
<keyword evidence="4 8" id="KW-1133">Transmembrane helix</keyword>
<feature type="repeat" description="ANK" evidence="7">
    <location>
        <begin position="204"/>
        <end position="222"/>
    </location>
</feature>
<protein>
    <submittedName>
        <fullName evidence="10">Ankyrin repeat family protein</fullName>
    </submittedName>
</protein>
<keyword evidence="2 8" id="KW-0812">Transmembrane</keyword>
<reference evidence="10 11" key="1">
    <citation type="journal article" date="2018" name="Mol. Plant">
        <title>The genome of Artemisia annua provides insight into the evolution of Asteraceae family and artemisinin biosynthesis.</title>
        <authorList>
            <person name="Shen Q."/>
            <person name="Zhang L."/>
            <person name="Liao Z."/>
            <person name="Wang S."/>
            <person name="Yan T."/>
            <person name="Shi P."/>
            <person name="Liu M."/>
            <person name="Fu X."/>
            <person name="Pan Q."/>
            <person name="Wang Y."/>
            <person name="Lv Z."/>
            <person name="Lu X."/>
            <person name="Zhang F."/>
            <person name="Jiang W."/>
            <person name="Ma Y."/>
            <person name="Chen M."/>
            <person name="Hao X."/>
            <person name="Li L."/>
            <person name="Tang Y."/>
            <person name="Lv G."/>
            <person name="Zhou Y."/>
            <person name="Sun X."/>
            <person name="Brodelius P.E."/>
            <person name="Rose J.K.C."/>
            <person name="Tang K."/>
        </authorList>
    </citation>
    <scope>NUCLEOTIDE SEQUENCE [LARGE SCALE GENOMIC DNA]</scope>
    <source>
        <strain evidence="11">cv. Huhao1</strain>
        <tissue evidence="10">Leaf</tissue>
    </source>
</reference>
<evidence type="ECO:0000256" key="3">
    <source>
        <dbReference type="ARBA" id="ARBA00022737"/>
    </source>
</evidence>
<evidence type="ECO:0000256" key="7">
    <source>
        <dbReference type="PROSITE-ProRule" id="PRU00023"/>
    </source>
</evidence>
<dbReference type="Pfam" id="PF13962">
    <property type="entry name" value="PGG"/>
    <property type="match status" value="1"/>
</dbReference>
<dbReference type="Proteomes" id="UP000245207">
    <property type="component" value="Unassembled WGS sequence"/>
</dbReference>
<evidence type="ECO:0000256" key="4">
    <source>
        <dbReference type="ARBA" id="ARBA00022989"/>
    </source>
</evidence>
<dbReference type="Gene3D" id="1.25.40.20">
    <property type="entry name" value="Ankyrin repeat-containing domain"/>
    <property type="match status" value="2"/>
</dbReference>
<feature type="transmembrane region" description="Helical" evidence="8">
    <location>
        <begin position="371"/>
        <end position="390"/>
    </location>
</feature>
<feature type="transmembrane region" description="Helical" evidence="8">
    <location>
        <begin position="485"/>
        <end position="510"/>
    </location>
</feature>
<dbReference type="SUPFAM" id="SSF48403">
    <property type="entry name" value="Ankyrin repeat"/>
    <property type="match status" value="1"/>
</dbReference>
<evidence type="ECO:0000256" key="5">
    <source>
        <dbReference type="ARBA" id="ARBA00023043"/>
    </source>
</evidence>
<evidence type="ECO:0000313" key="10">
    <source>
        <dbReference type="EMBL" id="PWA89266.1"/>
    </source>
</evidence>
<name>A0A2U1PU30_ARTAN</name>
<dbReference type="PANTHER" id="PTHR24186:SF38">
    <property type="entry name" value="ANKYRIN REPEAT FAMILY PROTEIN"/>
    <property type="match status" value="1"/>
</dbReference>
<feature type="domain" description="PGG" evidence="9">
    <location>
        <begin position="362"/>
        <end position="471"/>
    </location>
</feature>
<dbReference type="SMART" id="SM00248">
    <property type="entry name" value="ANK"/>
    <property type="match status" value="7"/>
</dbReference>
<dbReference type="OrthoDB" id="20872at2759"/>
<keyword evidence="3" id="KW-0677">Repeat</keyword>
<comment type="subcellular location">
    <subcellularLocation>
        <location evidence="1">Membrane</location>
        <topology evidence="1">Multi-pass membrane protein</topology>
    </subcellularLocation>
</comment>
<feature type="repeat" description="ANK" evidence="7">
    <location>
        <begin position="70"/>
        <end position="94"/>
    </location>
</feature>
<keyword evidence="6 8" id="KW-0472">Membrane</keyword>
<evidence type="ECO:0000259" key="9">
    <source>
        <dbReference type="Pfam" id="PF13962"/>
    </source>
</evidence>
<dbReference type="EMBL" id="PKPP01000734">
    <property type="protein sequence ID" value="PWA89266.1"/>
    <property type="molecule type" value="Genomic_DNA"/>
</dbReference>
<evidence type="ECO:0000256" key="1">
    <source>
        <dbReference type="ARBA" id="ARBA00004141"/>
    </source>
</evidence>
<gene>
    <name evidence="10" type="ORF">CTI12_AA108010</name>
</gene>
<evidence type="ECO:0000256" key="8">
    <source>
        <dbReference type="SAM" id="Phobius"/>
    </source>
</evidence>
<comment type="caution">
    <text evidence="10">The sequence shown here is derived from an EMBL/GenBank/DDBJ whole genome shotgun (WGS) entry which is preliminary data.</text>
</comment>
<dbReference type="Pfam" id="PF12796">
    <property type="entry name" value="Ank_2"/>
    <property type="match status" value="2"/>
</dbReference>
<evidence type="ECO:0000256" key="6">
    <source>
        <dbReference type="ARBA" id="ARBA00023136"/>
    </source>
</evidence>
<dbReference type="STRING" id="35608.A0A2U1PU30"/>
<feature type="transmembrane region" description="Helical" evidence="8">
    <location>
        <begin position="453"/>
        <end position="473"/>
    </location>
</feature>
<sequence>MAIMDWQITQAIVENNTDAFRNMGEQDKQMIERKLGNTTALHLASRTGNAEIVSIILLLMPEMVDAENDNLETPLHEACRMGHEKVVRLLMEKNQWVASKLNYENESALFLACSYGHLNIVNFLLDHTSWLLNIIDDAACLHIAASKGRTDIAKKLLAKCPDLANRKDISGSLALHFACERGQFDISKMLLEMNPHHALQFDFNGYTPLHLAAINGNLAILEEFASTAPFSFKFLTRYGENVLHLTIRFNKFDAFKFLDSILKGTDLLYQRDKFGYTVQHLAQIFAEYIVDERKALSDDQMIENHEDNLVEVAPIEDEKNSRLELVTNINASVCSQKYGQDETKIESHKKIPKREHLELHREALQNARNTITIVAILMATVTFTAGVNPPGGVYQDGPMKGKAIMGKSKAFKIFAISNHIALFVSLCIVVTLVSIIPFKRKALNLILGVAHKVTWVALSFMSVSYVAATWVIMPTTHDQSNNMNWLLEALLSICAGTLGCTFFGLGIMLIRDRIKKYKWRNEKLETESSSSINSDAYSNIKIGFHAL</sequence>
<dbReference type="PROSITE" id="PS50088">
    <property type="entry name" value="ANK_REPEAT"/>
    <property type="match status" value="2"/>
</dbReference>
<organism evidence="10 11">
    <name type="scientific">Artemisia annua</name>
    <name type="common">Sweet wormwood</name>
    <dbReference type="NCBI Taxonomy" id="35608"/>
    <lineage>
        <taxon>Eukaryota</taxon>
        <taxon>Viridiplantae</taxon>
        <taxon>Streptophyta</taxon>
        <taxon>Embryophyta</taxon>
        <taxon>Tracheophyta</taxon>
        <taxon>Spermatophyta</taxon>
        <taxon>Magnoliopsida</taxon>
        <taxon>eudicotyledons</taxon>
        <taxon>Gunneridae</taxon>
        <taxon>Pentapetalae</taxon>
        <taxon>asterids</taxon>
        <taxon>campanulids</taxon>
        <taxon>Asterales</taxon>
        <taxon>Asteraceae</taxon>
        <taxon>Asteroideae</taxon>
        <taxon>Anthemideae</taxon>
        <taxon>Artemisiinae</taxon>
        <taxon>Artemisia</taxon>
    </lineage>
</organism>
<dbReference type="InterPro" id="IPR036770">
    <property type="entry name" value="Ankyrin_rpt-contain_sf"/>
</dbReference>
<keyword evidence="5 7" id="KW-0040">ANK repeat</keyword>
<dbReference type="PANTHER" id="PTHR24186">
    <property type="entry name" value="PROTEIN PHOSPHATASE 1 REGULATORY SUBUNIT"/>
    <property type="match status" value="1"/>
</dbReference>
<dbReference type="Pfam" id="PF00023">
    <property type="entry name" value="Ank"/>
    <property type="match status" value="1"/>
</dbReference>
<dbReference type="GO" id="GO:0005886">
    <property type="term" value="C:plasma membrane"/>
    <property type="evidence" value="ECO:0007669"/>
    <property type="project" value="TreeGrafter"/>
</dbReference>
<dbReference type="InterPro" id="IPR026961">
    <property type="entry name" value="PGG_dom"/>
</dbReference>
<evidence type="ECO:0000256" key="2">
    <source>
        <dbReference type="ARBA" id="ARBA00022692"/>
    </source>
</evidence>
<accession>A0A2U1PU30</accession>
<dbReference type="PROSITE" id="PS50297">
    <property type="entry name" value="ANK_REP_REGION"/>
    <property type="match status" value="2"/>
</dbReference>
<dbReference type="InterPro" id="IPR002110">
    <property type="entry name" value="Ankyrin_rpt"/>
</dbReference>
<keyword evidence="11" id="KW-1185">Reference proteome</keyword>
<dbReference type="AlphaFoldDB" id="A0A2U1PU30"/>
<feature type="transmembrane region" description="Helical" evidence="8">
    <location>
        <begin position="410"/>
        <end position="433"/>
    </location>
</feature>